<keyword evidence="3" id="KW-1185">Reference proteome</keyword>
<keyword evidence="2" id="KW-1133">Transmembrane helix</keyword>
<gene>
    <name evidence="4" type="primary">LOC105060428</name>
</gene>
<feature type="transmembrane region" description="Helical" evidence="2">
    <location>
        <begin position="227"/>
        <end position="250"/>
    </location>
</feature>
<keyword evidence="2" id="KW-0812">Transmembrane</keyword>
<dbReference type="OrthoDB" id="748739at2759"/>
<dbReference type="PANTHER" id="PTHR48223:SF1">
    <property type="entry name" value="ABC TRANSMEMBRANE TYPE-1 DOMAIN-CONTAINING PROTEIN"/>
    <property type="match status" value="1"/>
</dbReference>
<dbReference type="KEGG" id="egu:105060428"/>
<accession>A0A6I9SMQ5</accession>
<dbReference type="GeneID" id="105060428"/>
<keyword evidence="2" id="KW-0472">Membrane</keyword>
<dbReference type="InParanoid" id="A0A6I9SMQ5"/>
<reference evidence="4" key="1">
    <citation type="submission" date="2025-08" db="UniProtKB">
        <authorList>
            <consortium name="RefSeq"/>
        </authorList>
    </citation>
    <scope>IDENTIFICATION</scope>
</reference>
<dbReference type="AlphaFoldDB" id="A0A6I9SMQ5"/>
<organism evidence="3 4">
    <name type="scientific">Elaeis guineensis var. tenera</name>
    <name type="common">Oil palm</name>
    <dbReference type="NCBI Taxonomy" id="51953"/>
    <lineage>
        <taxon>Eukaryota</taxon>
        <taxon>Viridiplantae</taxon>
        <taxon>Streptophyta</taxon>
        <taxon>Embryophyta</taxon>
        <taxon>Tracheophyta</taxon>
        <taxon>Spermatophyta</taxon>
        <taxon>Magnoliopsida</taxon>
        <taxon>Liliopsida</taxon>
        <taxon>Arecaceae</taxon>
        <taxon>Arecoideae</taxon>
        <taxon>Cocoseae</taxon>
        <taxon>Elaeidinae</taxon>
        <taxon>Elaeis</taxon>
    </lineage>
</organism>
<proteinExistence type="predicted"/>
<evidence type="ECO:0000313" key="4">
    <source>
        <dbReference type="RefSeq" id="XP_010942418.1"/>
    </source>
</evidence>
<feature type="transmembrane region" description="Helical" evidence="2">
    <location>
        <begin position="185"/>
        <end position="207"/>
    </location>
</feature>
<evidence type="ECO:0000256" key="2">
    <source>
        <dbReference type="SAM" id="Phobius"/>
    </source>
</evidence>
<dbReference type="Proteomes" id="UP000504607">
    <property type="component" value="Chromosome 1"/>
</dbReference>
<feature type="region of interest" description="Disordered" evidence="1">
    <location>
        <begin position="100"/>
        <end position="123"/>
    </location>
</feature>
<evidence type="ECO:0000313" key="3">
    <source>
        <dbReference type="Proteomes" id="UP000504607"/>
    </source>
</evidence>
<sequence length="340" mass="39312">MALLAHQTQGSYSTCSLRPKALIHIVRWRSCAAFQFIGRKDEFIPLKHRLHFRGRPIISQKRRAFKVSSFKGNAQHDEPEARDSCSKFLKAPVQLSTQDDSEEILSDSHNGQQHPLSYAPEGREDTRAGSLAIQKLFRKWLIMLRTQTSSQRMDENIWQEPAQGVTSEGQHVTVRMKAGIMLKAALVYFLGLDATISIPLLIFIPWYLTVRVVYGVEVTKELTPLWILGPLIVALYIKIIQGLCSLYLFVFMQAVRLVKNLPTYSLLVHNYIAEGKLKAVFWALFWKPIIDIKNLDYRDLFRQKAQQLGEWAGEKYLDFIESIWPYYCRTIRFLKKAHLI</sequence>
<evidence type="ECO:0000256" key="1">
    <source>
        <dbReference type="SAM" id="MobiDB-lite"/>
    </source>
</evidence>
<name>A0A6I9SMQ5_ELAGV</name>
<dbReference type="PANTHER" id="PTHR48223">
    <property type="entry name" value="DEFECTIVE 2759, PUTATIVE ISOFORM 1-RELATED"/>
    <property type="match status" value="1"/>
</dbReference>
<dbReference type="RefSeq" id="XP_010942418.1">
    <property type="nucleotide sequence ID" value="XM_010944116.3"/>
</dbReference>
<protein>
    <submittedName>
        <fullName evidence="4">Uncharacterized protein LOC105060428</fullName>
    </submittedName>
</protein>